<dbReference type="InterPro" id="IPR005511">
    <property type="entry name" value="SMP-30"/>
</dbReference>
<accession>A0ABW3ISP9</accession>
<comment type="similarity">
    <text evidence="1">Belongs to the SMP-30/CGR1 family.</text>
</comment>
<dbReference type="SUPFAM" id="SSF63829">
    <property type="entry name" value="Calcium-dependent phosphotriesterase"/>
    <property type="match status" value="1"/>
</dbReference>
<name>A0ABW3ISP9_9RHOB</name>
<dbReference type="InterPro" id="IPR013658">
    <property type="entry name" value="SGL"/>
</dbReference>
<dbReference type="Proteomes" id="UP001597108">
    <property type="component" value="Unassembled WGS sequence"/>
</dbReference>
<evidence type="ECO:0000313" key="3">
    <source>
        <dbReference type="EMBL" id="MFD0981016.1"/>
    </source>
</evidence>
<protein>
    <submittedName>
        <fullName evidence="3">SMP-30/gluconolactonase/LRE family protein</fullName>
        <ecNumber evidence="3">3.1.1.99</ecNumber>
    </submittedName>
</protein>
<proteinExistence type="inferred from homology"/>
<dbReference type="InterPro" id="IPR011042">
    <property type="entry name" value="6-blade_b-propeller_TolB-like"/>
</dbReference>
<dbReference type="PANTHER" id="PTHR10907:SF47">
    <property type="entry name" value="REGUCALCIN"/>
    <property type="match status" value="1"/>
</dbReference>
<dbReference type="EMBL" id="JBHTJT010000032">
    <property type="protein sequence ID" value="MFD0981016.1"/>
    <property type="molecule type" value="Genomic_DNA"/>
</dbReference>
<evidence type="ECO:0000313" key="4">
    <source>
        <dbReference type="Proteomes" id="UP001597108"/>
    </source>
</evidence>
<dbReference type="RefSeq" id="WP_386075750.1">
    <property type="nucleotide sequence ID" value="NZ_JBHTJT010000032.1"/>
</dbReference>
<gene>
    <name evidence="3" type="ORF">ACFQ2S_15335</name>
</gene>
<feature type="domain" description="SMP-30/Gluconolactonase/LRE-like region" evidence="2">
    <location>
        <begin position="20"/>
        <end position="257"/>
    </location>
</feature>
<dbReference type="GO" id="GO:0016787">
    <property type="term" value="F:hydrolase activity"/>
    <property type="evidence" value="ECO:0007669"/>
    <property type="project" value="UniProtKB-KW"/>
</dbReference>
<dbReference type="Pfam" id="PF08450">
    <property type="entry name" value="SGL"/>
    <property type="match status" value="1"/>
</dbReference>
<dbReference type="PRINTS" id="PR01790">
    <property type="entry name" value="SMP30FAMILY"/>
</dbReference>
<dbReference type="EC" id="3.1.1.99" evidence="3"/>
<sequence>MLQKADTGFRRLAQPMAITGKSPLWDETRGCLWWIDIQAQRLLRTLETGETTAIAVPSQPGFVALADSGRLVLGLENGLWTYAPESAAWEQVSETEADRPTVRLNDGKPDSRGRLWFGSMDMTHTGKAIGRLYRRDPGGEVTAMREGVAIPNAIVPCGNGRSLLFTDTARRRIELIDTDPRSGDITGTREILRLPDGSNPDGACMDADGNFWVAIVGPGEVLRISPSGRCLQRLRTPVMRPTSVVIGGSDDRTLFVTDQRRFLRPSELAMHPGAGALHAMPLDVRASPVHRVGGL</sequence>
<evidence type="ECO:0000259" key="2">
    <source>
        <dbReference type="Pfam" id="PF08450"/>
    </source>
</evidence>
<evidence type="ECO:0000256" key="1">
    <source>
        <dbReference type="ARBA" id="ARBA00008853"/>
    </source>
</evidence>
<reference evidence="4" key="1">
    <citation type="journal article" date="2019" name="Int. J. Syst. Evol. Microbiol.">
        <title>The Global Catalogue of Microorganisms (GCM) 10K type strain sequencing project: providing services to taxonomists for standard genome sequencing and annotation.</title>
        <authorList>
            <consortium name="The Broad Institute Genomics Platform"/>
            <consortium name="The Broad Institute Genome Sequencing Center for Infectious Disease"/>
            <person name="Wu L."/>
            <person name="Ma J."/>
        </authorList>
    </citation>
    <scope>NUCLEOTIDE SEQUENCE [LARGE SCALE GENOMIC DNA]</scope>
    <source>
        <strain evidence="4">CCUG 60524</strain>
    </source>
</reference>
<dbReference type="PANTHER" id="PTHR10907">
    <property type="entry name" value="REGUCALCIN"/>
    <property type="match status" value="1"/>
</dbReference>
<organism evidence="3 4">
    <name type="scientific">Tropicimonas aquimaris</name>
    <dbReference type="NCBI Taxonomy" id="914152"/>
    <lineage>
        <taxon>Bacteria</taxon>
        <taxon>Pseudomonadati</taxon>
        <taxon>Pseudomonadota</taxon>
        <taxon>Alphaproteobacteria</taxon>
        <taxon>Rhodobacterales</taxon>
        <taxon>Roseobacteraceae</taxon>
        <taxon>Tropicimonas</taxon>
    </lineage>
</organism>
<comment type="caution">
    <text evidence="3">The sequence shown here is derived from an EMBL/GenBank/DDBJ whole genome shotgun (WGS) entry which is preliminary data.</text>
</comment>
<keyword evidence="4" id="KW-1185">Reference proteome</keyword>
<dbReference type="Gene3D" id="2.120.10.30">
    <property type="entry name" value="TolB, C-terminal domain"/>
    <property type="match status" value="1"/>
</dbReference>
<keyword evidence="3" id="KW-0378">Hydrolase</keyword>